<dbReference type="AlphaFoldDB" id="A0A6M3ZUV9"/>
<evidence type="ECO:0000313" key="7">
    <source>
        <dbReference type="Proteomes" id="UP000501648"/>
    </source>
</evidence>
<evidence type="ECO:0000256" key="4">
    <source>
        <dbReference type="ARBA" id="ARBA00023163"/>
    </source>
</evidence>
<dbReference type="GO" id="GO:0006351">
    <property type="term" value="P:DNA-templated transcription"/>
    <property type="evidence" value="ECO:0007669"/>
    <property type="project" value="TreeGrafter"/>
</dbReference>
<keyword evidence="3" id="KW-0238">DNA-binding</keyword>
<reference evidence="6 7" key="1">
    <citation type="journal article" date="2012" name="J. Bacteriol.">
        <title>Genome sequence of the pathogenic Herbaspirillum seropedicae strain Os34, isolated from rice roots.</title>
        <authorList>
            <person name="Ye W."/>
            <person name="Ye S."/>
            <person name="Liu J."/>
            <person name="Chang S."/>
            <person name="Chen M."/>
            <person name="Zhu B."/>
            <person name="Guo L."/>
            <person name="An Q."/>
        </authorList>
    </citation>
    <scope>NUCLEOTIDE SEQUENCE [LARGE SCALE GENOMIC DNA]</scope>
    <source>
        <strain evidence="6 7">Os34</strain>
    </source>
</reference>
<dbReference type="Gene3D" id="3.40.190.290">
    <property type="match status" value="1"/>
</dbReference>
<dbReference type="Gene3D" id="1.10.10.10">
    <property type="entry name" value="Winged helix-like DNA-binding domain superfamily/Winged helix DNA-binding domain"/>
    <property type="match status" value="1"/>
</dbReference>
<evidence type="ECO:0000313" key="6">
    <source>
        <dbReference type="EMBL" id="QJQ02043.1"/>
    </source>
</evidence>
<dbReference type="Pfam" id="PF00126">
    <property type="entry name" value="HTH_1"/>
    <property type="match status" value="1"/>
</dbReference>
<dbReference type="InterPro" id="IPR036390">
    <property type="entry name" value="WH_DNA-bd_sf"/>
</dbReference>
<name>A0A6M3ZUV9_9BURK</name>
<keyword evidence="4" id="KW-0804">Transcription</keyword>
<proteinExistence type="inferred from homology"/>
<dbReference type="SUPFAM" id="SSF46785">
    <property type="entry name" value="Winged helix' DNA-binding domain"/>
    <property type="match status" value="1"/>
</dbReference>
<dbReference type="InterPro" id="IPR000847">
    <property type="entry name" value="LysR_HTH_N"/>
</dbReference>
<evidence type="ECO:0000256" key="2">
    <source>
        <dbReference type="ARBA" id="ARBA00023015"/>
    </source>
</evidence>
<dbReference type="GO" id="GO:0043565">
    <property type="term" value="F:sequence-specific DNA binding"/>
    <property type="evidence" value="ECO:0007669"/>
    <property type="project" value="TreeGrafter"/>
</dbReference>
<dbReference type="CDD" id="cd05466">
    <property type="entry name" value="PBP2_LTTR_substrate"/>
    <property type="match status" value="1"/>
</dbReference>
<sequence length="290" mass="31301">MFDWQDLHFFLATARLGSFTAAAAELGVDHATVGRRVARLETSIERKLVVRLPRSTRLTKDGQALAGVAQAMEAQTNAIVRHLRGSPDGIQTTVTVSALPVLAAFLIAPSLPGFSQAHPEIHMVLSATSTVVSLERAEAEIAIGLVRPKLPGRVVRQVGELSLALYACHEYIVKPPEHWMFIGFESSLGDIPQQRWLNAFAAGRPFTLRSNDIVTQAQGARAGLGIALLPRLLADADPGLVHIKTHPVPLSRKLWMSVHADVRQSPAVRAVMEHLIEVCATLPGSADSPP</sequence>
<dbReference type="Pfam" id="PF03466">
    <property type="entry name" value="LysR_substrate"/>
    <property type="match status" value="1"/>
</dbReference>
<evidence type="ECO:0000256" key="3">
    <source>
        <dbReference type="ARBA" id="ARBA00023125"/>
    </source>
</evidence>
<comment type="similarity">
    <text evidence="1">Belongs to the LysR transcriptional regulatory family.</text>
</comment>
<evidence type="ECO:0000256" key="1">
    <source>
        <dbReference type="ARBA" id="ARBA00009437"/>
    </source>
</evidence>
<dbReference type="PROSITE" id="PS50931">
    <property type="entry name" value="HTH_LYSR"/>
    <property type="match status" value="1"/>
</dbReference>
<accession>A0A6M3ZUV9</accession>
<gene>
    <name evidence="6" type="ORF">C798_17945</name>
</gene>
<feature type="domain" description="HTH lysR-type" evidence="5">
    <location>
        <begin position="2"/>
        <end position="59"/>
    </location>
</feature>
<evidence type="ECO:0000259" key="5">
    <source>
        <dbReference type="PROSITE" id="PS50931"/>
    </source>
</evidence>
<dbReference type="EMBL" id="CP008956">
    <property type="protein sequence ID" value="QJQ02043.1"/>
    <property type="molecule type" value="Genomic_DNA"/>
</dbReference>
<dbReference type="InterPro" id="IPR005119">
    <property type="entry name" value="LysR_subst-bd"/>
</dbReference>
<dbReference type="InterPro" id="IPR036388">
    <property type="entry name" value="WH-like_DNA-bd_sf"/>
</dbReference>
<organism evidence="6 7">
    <name type="scientific">Herbaspirillum rubrisubalbicans Os34</name>
    <dbReference type="NCBI Taxonomy" id="1235827"/>
    <lineage>
        <taxon>Bacteria</taxon>
        <taxon>Pseudomonadati</taxon>
        <taxon>Pseudomonadota</taxon>
        <taxon>Betaproteobacteria</taxon>
        <taxon>Burkholderiales</taxon>
        <taxon>Oxalobacteraceae</taxon>
        <taxon>Herbaspirillum</taxon>
    </lineage>
</organism>
<dbReference type="PANTHER" id="PTHR30537">
    <property type="entry name" value="HTH-TYPE TRANSCRIPTIONAL REGULATOR"/>
    <property type="match status" value="1"/>
</dbReference>
<dbReference type="SUPFAM" id="SSF53850">
    <property type="entry name" value="Periplasmic binding protein-like II"/>
    <property type="match status" value="1"/>
</dbReference>
<protein>
    <submittedName>
        <fullName evidence="6">LysR family transcriptional regulator</fullName>
    </submittedName>
</protein>
<dbReference type="InterPro" id="IPR058163">
    <property type="entry name" value="LysR-type_TF_proteobact-type"/>
</dbReference>
<keyword evidence="2" id="KW-0805">Transcription regulation</keyword>
<dbReference type="Proteomes" id="UP000501648">
    <property type="component" value="Chromosome"/>
</dbReference>
<dbReference type="GO" id="GO:0003700">
    <property type="term" value="F:DNA-binding transcription factor activity"/>
    <property type="evidence" value="ECO:0007669"/>
    <property type="project" value="InterPro"/>
</dbReference>
<dbReference type="PANTHER" id="PTHR30537:SF3">
    <property type="entry name" value="TRANSCRIPTIONAL REGULATORY PROTEIN"/>
    <property type="match status" value="1"/>
</dbReference>